<dbReference type="Proteomes" id="UP001168821">
    <property type="component" value="Unassembled WGS sequence"/>
</dbReference>
<evidence type="ECO:0000256" key="1">
    <source>
        <dbReference type="SAM" id="Phobius"/>
    </source>
</evidence>
<evidence type="ECO:0000313" key="2">
    <source>
        <dbReference type="EMBL" id="KAJ3639453.1"/>
    </source>
</evidence>
<keyword evidence="3" id="KW-1185">Reference proteome</keyword>
<feature type="transmembrane region" description="Helical" evidence="1">
    <location>
        <begin position="92"/>
        <end position="112"/>
    </location>
</feature>
<proteinExistence type="predicted"/>
<protein>
    <submittedName>
        <fullName evidence="2">Uncharacterized protein</fullName>
    </submittedName>
</protein>
<dbReference type="EMBL" id="JALNTZ010000010">
    <property type="protein sequence ID" value="KAJ3639453.1"/>
    <property type="molecule type" value="Genomic_DNA"/>
</dbReference>
<keyword evidence="1" id="KW-1133">Transmembrane helix</keyword>
<gene>
    <name evidence="2" type="ORF">Zmor_002813</name>
</gene>
<evidence type="ECO:0000313" key="3">
    <source>
        <dbReference type="Proteomes" id="UP001168821"/>
    </source>
</evidence>
<comment type="caution">
    <text evidence="2">The sequence shown here is derived from an EMBL/GenBank/DDBJ whole genome shotgun (WGS) entry which is preliminary data.</text>
</comment>
<organism evidence="2 3">
    <name type="scientific">Zophobas morio</name>
    <dbReference type="NCBI Taxonomy" id="2755281"/>
    <lineage>
        <taxon>Eukaryota</taxon>
        <taxon>Metazoa</taxon>
        <taxon>Ecdysozoa</taxon>
        <taxon>Arthropoda</taxon>
        <taxon>Hexapoda</taxon>
        <taxon>Insecta</taxon>
        <taxon>Pterygota</taxon>
        <taxon>Neoptera</taxon>
        <taxon>Endopterygota</taxon>
        <taxon>Coleoptera</taxon>
        <taxon>Polyphaga</taxon>
        <taxon>Cucujiformia</taxon>
        <taxon>Tenebrionidae</taxon>
        <taxon>Zophobas</taxon>
    </lineage>
</organism>
<reference evidence="2" key="1">
    <citation type="journal article" date="2023" name="G3 (Bethesda)">
        <title>Whole genome assemblies of Zophobas morio and Tenebrio molitor.</title>
        <authorList>
            <person name="Kaur S."/>
            <person name="Stinson S.A."/>
            <person name="diCenzo G.C."/>
        </authorList>
    </citation>
    <scope>NUCLEOTIDE SEQUENCE</scope>
    <source>
        <strain evidence="2">QUZm001</strain>
    </source>
</reference>
<dbReference type="AlphaFoldDB" id="A0AA38HKM6"/>
<accession>A0AA38HKM6</accession>
<name>A0AA38HKM6_9CUCU</name>
<keyword evidence="1" id="KW-0812">Transmembrane</keyword>
<feature type="transmembrane region" description="Helical" evidence="1">
    <location>
        <begin position="66"/>
        <end position="86"/>
    </location>
</feature>
<sequence>MSSTSMEPHPVYKPQDASNAYVPHRTYQDVGLQNDPYPSYPSYEDYTSYPPVSTVAAIQLLFQRPLGAILTFLSKVGFFLIGGVALFVVGGIFVTAICSLTSLCTISFAPFASMDKDTMMRAFMTPEKLATAAAIVQDAIGKYQRLQKTKND</sequence>
<keyword evidence="1" id="KW-0472">Membrane</keyword>